<evidence type="ECO:0008006" key="4">
    <source>
        <dbReference type="Google" id="ProtNLM"/>
    </source>
</evidence>
<accession>C6X810</accession>
<proteinExistence type="predicted"/>
<keyword evidence="1" id="KW-0732">Signal</keyword>
<reference evidence="2 3" key="2">
    <citation type="journal article" date="2011" name="J. Bacteriol.">
        <title>Genomes of three methylotrophs from a single niche uncover genetic and metabolic divergence of Methylophilaceae.</title>
        <authorList>
            <person name="Lapidus A."/>
            <person name="Clum A."/>
            <person name="Labutti K."/>
            <person name="Kaluzhnaya M.G."/>
            <person name="Lim S."/>
            <person name="Beck D.A."/>
            <person name="Glavina Del Rio T."/>
            <person name="Nolan M."/>
            <person name="Mavromatis K."/>
            <person name="Huntemann M."/>
            <person name="Lucas S."/>
            <person name="Lidstrom M.E."/>
            <person name="Ivanova N."/>
            <person name="Chistoserdova L."/>
        </authorList>
    </citation>
    <scope>NUCLEOTIDE SEQUENCE [LARGE SCALE GENOMIC DNA]</scope>
    <source>
        <strain evidence="2 3">SIP3-4</strain>
    </source>
</reference>
<dbReference type="Proteomes" id="UP000002743">
    <property type="component" value="Chromosome"/>
</dbReference>
<dbReference type="AlphaFoldDB" id="C6X810"/>
<dbReference type="PROSITE" id="PS51257">
    <property type="entry name" value="PROKAR_LIPOPROTEIN"/>
    <property type="match status" value="1"/>
</dbReference>
<dbReference type="STRING" id="582744.Msip34_2095"/>
<dbReference type="EMBL" id="CP001674">
    <property type="protein sequence ID" value="ACT51337.1"/>
    <property type="molecule type" value="Genomic_DNA"/>
</dbReference>
<dbReference type="RefSeq" id="WP_015830684.1">
    <property type="nucleotide sequence ID" value="NC_012969.1"/>
</dbReference>
<evidence type="ECO:0000256" key="1">
    <source>
        <dbReference type="SAM" id="SignalP"/>
    </source>
</evidence>
<gene>
    <name evidence="2" type="ordered locus">Msip34_2095</name>
</gene>
<organism evidence="2 3">
    <name type="scientific">Methylovorus glucosotrophus (strain SIP3-4)</name>
    <dbReference type="NCBI Taxonomy" id="582744"/>
    <lineage>
        <taxon>Bacteria</taxon>
        <taxon>Pseudomonadati</taxon>
        <taxon>Pseudomonadota</taxon>
        <taxon>Betaproteobacteria</taxon>
        <taxon>Nitrosomonadales</taxon>
        <taxon>Methylophilaceae</taxon>
        <taxon>Methylovorus</taxon>
    </lineage>
</organism>
<feature type="signal peptide" evidence="1">
    <location>
        <begin position="1"/>
        <end position="20"/>
    </location>
</feature>
<evidence type="ECO:0000313" key="3">
    <source>
        <dbReference type="Proteomes" id="UP000002743"/>
    </source>
</evidence>
<keyword evidence="3" id="KW-1185">Reference proteome</keyword>
<name>C6X810_METGS</name>
<dbReference type="KEGG" id="mei:Msip34_2095"/>
<sequence precursor="true">MMFLKNALRFLALASLLALVAGCGGDTYDSYVYPDKLELDDPIALGQFPSLQACREASLAKLKELNAESAGDYVCGQNCHDHACQSAQK</sequence>
<dbReference type="HOGENOM" id="CLU_183041_0_0_4"/>
<reference evidence="3" key="1">
    <citation type="submission" date="2009-07" db="EMBL/GenBank/DDBJ databases">
        <title>Complete sequence of chromosome of Methylovorus sp. SIP3-4.</title>
        <authorList>
            <person name="Lucas S."/>
            <person name="Copeland A."/>
            <person name="Lapidus A."/>
            <person name="Glavina del Rio T."/>
            <person name="Tice H."/>
            <person name="Bruce D."/>
            <person name="Goodwin L."/>
            <person name="Pitluck S."/>
            <person name="Clum A."/>
            <person name="Larimer F."/>
            <person name="Land M."/>
            <person name="Hauser L."/>
            <person name="Kyrpides N."/>
            <person name="Mikhailova N."/>
            <person name="Kayluzhnaya M."/>
            <person name="Chistoserdova L."/>
        </authorList>
    </citation>
    <scope>NUCLEOTIDE SEQUENCE [LARGE SCALE GENOMIC DNA]</scope>
    <source>
        <strain evidence="3">SIP3-4</strain>
    </source>
</reference>
<feature type="chain" id="PRO_5002972441" description="Lipoprotein" evidence="1">
    <location>
        <begin position="21"/>
        <end position="89"/>
    </location>
</feature>
<evidence type="ECO:0000313" key="2">
    <source>
        <dbReference type="EMBL" id="ACT51337.1"/>
    </source>
</evidence>
<protein>
    <recommendedName>
        <fullName evidence="4">Lipoprotein</fullName>
    </recommendedName>
</protein>